<dbReference type="Pfam" id="PF00589">
    <property type="entry name" value="Phage_integrase"/>
    <property type="match status" value="1"/>
</dbReference>
<organism evidence="5 6">
    <name type="scientific">Listeria newyorkensis</name>
    <dbReference type="NCBI Taxonomy" id="1497681"/>
    <lineage>
        <taxon>Bacteria</taxon>
        <taxon>Bacillati</taxon>
        <taxon>Bacillota</taxon>
        <taxon>Bacilli</taxon>
        <taxon>Bacillales</taxon>
        <taxon>Listeriaceae</taxon>
        <taxon>Listeria</taxon>
    </lineage>
</organism>
<dbReference type="CDD" id="cd00397">
    <property type="entry name" value="DNA_BRE_C"/>
    <property type="match status" value="1"/>
</dbReference>
<sequence length="303" mass="35804">MEVISIPELENYISLLRSKSRSESTTKQSKRIIQNYMQRFGSSEVSKKEVYIYYKELENKLAKSTFYNHIKILRHFYHFVSNENPHINNPFVRFKARAPVRKFVRVLYQQEIDTLYAQMLENNRISDYQRFLFEFIYATGMKPSEMQRLMLSDFDFIARSIIVTGDNASSRYTFYSENLEPLLLTHLEKRQSILEEQDLYHSAFFIDWKTGLTVNRHIIYQAITAIGKELNMKLTPSILRHSFAVALLENGCNIRYIQALLGHASISTTQIYENVEIKSKQNTIQKYHPRGEKIIERRENSVL</sequence>
<dbReference type="SUPFAM" id="SSF56349">
    <property type="entry name" value="DNA breaking-rejoining enzymes"/>
    <property type="match status" value="1"/>
</dbReference>
<evidence type="ECO:0000259" key="4">
    <source>
        <dbReference type="PROSITE" id="PS51898"/>
    </source>
</evidence>
<accession>A0A841YU05</accession>
<dbReference type="GO" id="GO:0006310">
    <property type="term" value="P:DNA recombination"/>
    <property type="evidence" value="ECO:0007669"/>
    <property type="project" value="UniProtKB-KW"/>
</dbReference>
<proteinExistence type="inferred from homology"/>
<dbReference type="InterPro" id="IPR002104">
    <property type="entry name" value="Integrase_catalytic"/>
</dbReference>
<evidence type="ECO:0000256" key="2">
    <source>
        <dbReference type="ARBA" id="ARBA00023125"/>
    </source>
</evidence>
<dbReference type="InterPro" id="IPR011010">
    <property type="entry name" value="DNA_brk_join_enz"/>
</dbReference>
<gene>
    <name evidence="5" type="ORF">HB850_01760</name>
</gene>
<evidence type="ECO:0000256" key="1">
    <source>
        <dbReference type="ARBA" id="ARBA00008857"/>
    </source>
</evidence>
<dbReference type="PROSITE" id="PS51898">
    <property type="entry name" value="TYR_RECOMBINASE"/>
    <property type="match status" value="1"/>
</dbReference>
<dbReference type="PANTHER" id="PTHR30349:SF41">
    <property type="entry name" value="INTEGRASE_RECOMBINASE PROTEIN MJ0367-RELATED"/>
    <property type="match status" value="1"/>
</dbReference>
<dbReference type="InterPro" id="IPR013762">
    <property type="entry name" value="Integrase-like_cat_sf"/>
</dbReference>
<dbReference type="GO" id="GO:0015074">
    <property type="term" value="P:DNA integration"/>
    <property type="evidence" value="ECO:0007669"/>
    <property type="project" value="InterPro"/>
</dbReference>
<evidence type="ECO:0000256" key="3">
    <source>
        <dbReference type="ARBA" id="ARBA00023172"/>
    </source>
</evidence>
<name>A0A841YU05_9LIST</name>
<dbReference type="PANTHER" id="PTHR30349">
    <property type="entry name" value="PHAGE INTEGRASE-RELATED"/>
    <property type="match status" value="1"/>
</dbReference>
<keyword evidence="2" id="KW-0238">DNA-binding</keyword>
<protein>
    <submittedName>
        <fullName evidence="5">Tyrosine-type recombinase/integrase</fullName>
    </submittedName>
</protein>
<dbReference type="InterPro" id="IPR050090">
    <property type="entry name" value="Tyrosine_recombinase_XerCD"/>
</dbReference>
<comment type="similarity">
    <text evidence="1">Belongs to the 'phage' integrase family.</text>
</comment>
<comment type="caution">
    <text evidence="5">The sequence shown here is derived from an EMBL/GenBank/DDBJ whole genome shotgun (WGS) entry which is preliminary data.</text>
</comment>
<evidence type="ECO:0000313" key="5">
    <source>
        <dbReference type="EMBL" id="MBC1456462.1"/>
    </source>
</evidence>
<dbReference type="Gene3D" id="1.10.443.10">
    <property type="entry name" value="Intergrase catalytic core"/>
    <property type="match status" value="1"/>
</dbReference>
<dbReference type="GO" id="GO:0003677">
    <property type="term" value="F:DNA binding"/>
    <property type="evidence" value="ECO:0007669"/>
    <property type="project" value="UniProtKB-KW"/>
</dbReference>
<evidence type="ECO:0000313" key="6">
    <source>
        <dbReference type="Proteomes" id="UP000569903"/>
    </source>
</evidence>
<dbReference type="InterPro" id="IPR010998">
    <property type="entry name" value="Integrase_recombinase_N"/>
</dbReference>
<reference evidence="5 6" key="1">
    <citation type="submission" date="2020-03" db="EMBL/GenBank/DDBJ databases">
        <title>Soil Listeria distribution.</title>
        <authorList>
            <person name="Liao J."/>
            <person name="Wiedmann M."/>
        </authorList>
    </citation>
    <scope>NUCLEOTIDE SEQUENCE [LARGE SCALE GENOMIC DNA]</scope>
    <source>
        <strain evidence="5 6">FSL L7-1614</strain>
    </source>
</reference>
<dbReference type="Proteomes" id="UP000569903">
    <property type="component" value="Unassembled WGS sequence"/>
</dbReference>
<dbReference type="AlphaFoldDB" id="A0A841YU05"/>
<dbReference type="RefSeq" id="WP_185387963.1">
    <property type="nucleotide sequence ID" value="NZ_JAARQN010000001.1"/>
</dbReference>
<feature type="domain" description="Tyr recombinase" evidence="4">
    <location>
        <begin position="102"/>
        <end position="285"/>
    </location>
</feature>
<dbReference type="EMBL" id="JAARQN010000001">
    <property type="protein sequence ID" value="MBC1456462.1"/>
    <property type="molecule type" value="Genomic_DNA"/>
</dbReference>
<dbReference type="Gene3D" id="1.10.150.130">
    <property type="match status" value="1"/>
</dbReference>
<keyword evidence="3" id="KW-0233">DNA recombination</keyword>